<name>B3EU72_AMOA5</name>
<accession>B3EU72</accession>
<dbReference type="CDD" id="cd01555">
    <property type="entry name" value="UdpNAET"/>
    <property type="match status" value="1"/>
</dbReference>
<evidence type="ECO:0000313" key="15">
    <source>
        <dbReference type="Proteomes" id="UP000001227"/>
    </source>
</evidence>
<dbReference type="PANTHER" id="PTHR43783:SF1">
    <property type="entry name" value="UDP-N-ACETYLGLUCOSAMINE 1-CARBOXYVINYLTRANSFERASE"/>
    <property type="match status" value="1"/>
</dbReference>
<dbReference type="GO" id="GO:0071555">
    <property type="term" value="P:cell wall organization"/>
    <property type="evidence" value="ECO:0007669"/>
    <property type="project" value="UniProtKB-KW"/>
</dbReference>
<feature type="binding site" evidence="12">
    <location>
        <position position="348"/>
    </location>
    <ligand>
        <name>UDP-N-acetyl-alpha-D-glucosamine</name>
        <dbReference type="ChEBI" id="CHEBI:57705"/>
    </ligand>
</feature>
<keyword evidence="9 12" id="KW-0961">Cell wall biogenesis/degradation</keyword>
<comment type="catalytic activity">
    <reaction evidence="11 12">
        <text>phosphoenolpyruvate + UDP-N-acetyl-alpha-D-glucosamine = UDP-N-acetyl-3-O-(1-carboxyvinyl)-alpha-D-glucosamine + phosphate</text>
        <dbReference type="Rhea" id="RHEA:18681"/>
        <dbReference type="ChEBI" id="CHEBI:43474"/>
        <dbReference type="ChEBI" id="CHEBI:57705"/>
        <dbReference type="ChEBI" id="CHEBI:58702"/>
        <dbReference type="ChEBI" id="CHEBI:68483"/>
        <dbReference type="EC" id="2.5.1.7"/>
    </reaction>
</comment>
<dbReference type="AlphaFoldDB" id="B3EU72"/>
<feature type="binding site" evidence="12">
    <location>
        <position position="326"/>
    </location>
    <ligand>
        <name>UDP-N-acetyl-alpha-D-glucosamine</name>
        <dbReference type="ChEBI" id="CHEBI:57705"/>
    </ligand>
</feature>
<dbReference type="eggNOG" id="COG0766">
    <property type="taxonomic scope" value="Bacteria"/>
</dbReference>
<evidence type="ECO:0000256" key="11">
    <source>
        <dbReference type="ARBA" id="ARBA00047527"/>
    </source>
</evidence>
<evidence type="ECO:0000256" key="12">
    <source>
        <dbReference type="HAMAP-Rule" id="MF_00111"/>
    </source>
</evidence>
<dbReference type="PANTHER" id="PTHR43783">
    <property type="entry name" value="UDP-N-ACETYLGLUCOSAMINE 1-CARBOXYVINYLTRANSFERASE"/>
    <property type="match status" value="1"/>
</dbReference>
<evidence type="ECO:0000256" key="1">
    <source>
        <dbReference type="ARBA" id="ARBA00004496"/>
    </source>
</evidence>
<comment type="pathway">
    <text evidence="2 12">Cell wall biogenesis; peptidoglycan biosynthesis.</text>
</comment>
<evidence type="ECO:0000256" key="9">
    <source>
        <dbReference type="ARBA" id="ARBA00023316"/>
    </source>
</evidence>
<evidence type="ECO:0000256" key="6">
    <source>
        <dbReference type="ARBA" id="ARBA00022960"/>
    </source>
</evidence>
<reference evidence="14 15" key="1">
    <citation type="journal article" date="2010" name="J. Bacteriol.">
        <title>The genome of the amoeba symbiont 'Candidatus Amoebophilus asiaticus' reveals common mechanisms for host cell interaction among amoeba-associated bacteria.</title>
        <authorList>
            <person name="Schmitz-Esser S."/>
            <person name="Tischler P."/>
            <person name="Arnold R."/>
            <person name="Montanaro J."/>
            <person name="Wagner M."/>
            <person name="Rattei T."/>
            <person name="Horn M."/>
        </authorList>
    </citation>
    <scope>NUCLEOTIDE SEQUENCE [LARGE SCALE GENOMIC DNA]</scope>
    <source>
        <strain evidence="14 15">5a2</strain>
    </source>
</reference>
<dbReference type="Gene3D" id="3.65.10.10">
    <property type="entry name" value="Enolpyruvate transferase domain"/>
    <property type="match status" value="2"/>
</dbReference>
<dbReference type="GO" id="GO:0008760">
    <property type="term" value="F:UDP-N-acetylglucosamine 1-carboxyvinyltransferase activity"/>
    <property type="evidence" value="ECO:0007669"/>
    <property type="project" value="UniProtKB-UniRule"/>
</dbReference>
<dbReference type="GO" id="GO:0005737">
    <property type="term" value="C:cytoplasm"/>
    <property type="evidence" value="ECO:0007669"/>
    <property type="project" value="UniProtKB-SubCell"/>
</dbReference>
<dbReference type="GO" id="GO:0009252">
    <property type="term" value="P:peptidoglycan biosynthetic process"/>
    <property type="evidence" value="ECO:0007669"/>
    <property type="project" value="UniProtKB-UniRule"/>
</dbReference>
<dbReference type="InterPro" id="IPR001986">
    <property type="entry name" value="Enolpyruvate_Tfrase_dom"/>
</dbReference>
<protein>
    <recommendedName>
        <fullName evidence="12">UDP-N-acetylglucosamine 1-carboxyvinyltransferase</fullName>
        <ecNumber evidence="12">2.5.1.7</ecNumber>
    </recommendedName>
    <alternativeName>
        <fullName evidence="12">Enoylpyruvate transferase</fullName>
    </alternativeName>
    <alternativeName>
        <fullName evidence="12">UDP-N-acetylglucosamine enolpyruvyl transferase</fullName>
        <shortName evidence="12">EPT</shortName>
    </alternativeName>
</protein>
<dbReference type="GO" id="GO:0019277">
    <property type="term" value="P:UDP-N-acetylgalactosamine biosynthetic process"/>
    <property type="evidence" value="ECO:0007669"/>
    <property type="project" value="InterPro"/>
</dbReference>
<dbReference type="RefSeq" id="WP_012472264.1">
    <property type="nucleotide sequence ID" value="NC_010830.1"/>
</dbReference>
<dbReference type="GO" id="GO:0008360">
    <property type="term" value="P:regulation of cell shape"/>
    <property type="evidence" value="ECO:0007669"/>
    <property type="project" value="UniProtKB-KW"/>
</dbReference>
<dbReference type="InterPro" id="IPR050068">
    <property type="entry name" value="MurA_subfamily"/>
</dbReference>
<dbReference type="InterPro" id="IPR013792">
    <property type="entry name" value="RNA3'P_cycl/enolpyr_Trfase_a/b"/>
</dbReference>
<comment type="similarity">
    <text evidence="10 12">Belongs to the EPSP synthase family. MurA subfamily.</text>
</comment>
<feature type="domain" description="Enolpyruvate transferase" evidence="13">
    <location>
        <begin position="10"/>
        <end position="431"/>
    </location>
</feature>
<dbReference type="EMBL" id="CP001102">
    <property type="protein sequence ID" value="ACE05491.1"/>
    <property type="molecule type" value="Genomic_DNA"/>
</dbReference>
<keyword evidence="4 12" id="KW-0132">Cell division</keyword>
<feature type="binding site" evidence="12">
    <location>
        <begin position="25"/>
        <end position="26"/>
    </location>
    <ligand>
        <name>phosphoenolpyruvate</name>
        <dbReference type="ChEBI" id="CHEBI:58702"/>
    </ligand>
</feature>
<keyword evidence="7 12" id="KW-0573">Peptidoglycan synthesis</keyword>
<dbReference type="NCBIfam" id="TIGR01072">
    <property type="entry name" value="murA"/>
    <property type="match status" value="1"/>
</dbReference>
<organism evidence="14 15">
    <name type="scientific">Amoebophilus asiaticus (strain 5a2)</name>
    <dbReference type="NCBI Taxonomy" id="452471"/>
    <lineage>
        <taxon>Bacteria</taxon>
        <taxon>Pseudomonadati</taxon>
        <taxon>Bacteroidota</taxon>
        <taxon>Cytophagia</taxon>
        <taxon>Cytophagales</taxon>
        <taxon>Amoebophilaceae</taxon>
        <taxon>Candidatus Amoebophilus</taxon>
    </lineage>
</organism>
<evidence type="ECO:0000313" key="14">
    <source>
        <dbReference type="EMBL" id="ACE05491.1"/>
    </source>
</evidence>
<evidence type="ECO:0000256" key="3">
    <source>
        <dbReference type="ARBA" id="ARBA00022490"/>
    </source>
</evidence>
<keyword evidence="8 12" id="KW-0131">Cell cycle</keyword>
<keyword evidence="5 12" id="KW-0808">Transferase</keyword>
<comment type="function">
    <text evidence="12">Cell wall formation. Adds enolpyruvyl to UDP-N-acetylglucosamine.</text>
</comment>
<evidence type="ECO:0000256" key="5">
    <source>
        <dbReference type="ARBA" id="ARBA00022679"/>
    </source>
</evidence>
<sequence length="442" mass="48276">MSKLSKFKIYGGKPLHGTIQPQGSKNEAFQVMCAALLTTEPVTIYNVPDILDVHELLILFGILGVKVQKIDQHTYRLHAADVSVDTIDIEALTAHGGKLRASVLMLGPLVARLGKAIIPQPGGDKIGRRRLDTHFIGISRLGATFNYDEHQQVYMVEAKNKLQGDYILLDESSVTGTANIIMAAALAQGKTTIYNAACEPHIQQLCKMLVQMGAHIEGIGSNLLTIYGVETLCGTEHTILPDMLEIGSFIGLAAMTNSHLTIQNAISSDQLLEPALSRFRSLGIKLDITGSDITIPSQSSYEIQQDINTHRILTLADAVWPGLPSDLLSILLVTAIQAKGSVLFHQKMYESRLFFVDNLIEMGAKLVLCDPHRVHVVGLDRSSPLKGIRMTSPDIRAGISLLIAALSAEGKSIIEHANQIDRGYERIEERLKVLGADIERIE</sequence>
<evidence type="ECO:0000259" key="13">
    <source>
        <dbReference type="Pfam" id="PF00275"/>
    </source>
</evidence>
<dbReference type="STRING" id="452471.Aasi_0036"/>
<dbReference type="HAMAP" id="MF_00111">
    <property type="entry name" value="MurA"/>
    <property type="match status" value="1"/>
</dbReference>
<dbReference type="Proteomes" id="UP000001227">
    <property type="component" value="Chromosome"/>
</dbReference>
<feature type="active site" description="Proton donor" evidence="12">
    <location>
        <position position="124"/>
    </location>
</feature>
<dbReference type="Pfam" id="PF00275">
    <property type="entry name" value="EPSP_synthase"/>
    <property type="match status" value="1"/>
</dbReference>
<evidence type="ECO:0000256" key="4">
    <source>
        <dbReference type="ARBA" id="ARBA00022618"/>
    </source>
</evidence>
<feature type="binding site" evidence="12">
    <location>
        <position position="100"/>
    </location>
    <ligand>
        <name>UDP-N-acetyl-alpha-D-glucosamine</name>
        <dbReference type="ChEBI" id="CHEBI:57705"/>
    </ligand>
</feature>
<dbReference type="KEGG" id="aas:Aasi_0036"/>
<evidence type="ECO:0000256" key="10">
    <source>
        <dbReference type="ARBA" id="ARBA00038367"/>
    </source>
</evidence>
<evidence type="ECO:0000256" key="2">
    <source>
        <dbReference type="ARBA" id="ARBA00004752"/>
    </source>
</evidence>
<comment type="subcellular location">
    <subcellularLocation>
        <location evidence="1 12">Cytoplasm</location>
    </subcellularLocation>
</comment>
<evidence type="ECO:0000256" key="7">
    <source>
        <dbReference type="ARBA" id="ARBA00022984"/>
    </source>
</evidence>
<dbReference type="UniPathway" id="UPA00219"/>
<gene>
    <name evidence="12" type="primary">murA</name>
    <name evidence="14" type="ordered locus">Aasi_0036</name>
</gene>
<dbReference type="OrthoDB" id="9803760at2"/>
<comment type="caution">
    <text evidence="12">Lacks conserved residue(s) required for the propagation of feature annotation.</text>
</comment>
<dbReference type="GO" id="GO:0051301">
    <property type="term" value="P:cell division"/>
    <property type="evidence" value="ECO:0007669"/>
    <property type="project" value="UniProtKB-KW"/>
</dbReference>
<dbReference type="InterPro" id="IPR005750">
    <property type="entry name" value="UDP_GlcNAc_COvinyl_MurA"/>
</dbReference>
<dbReference type="InterPro" id="IPR036968">
    <property type="entry name" value="Enolpyruvate_Tfrase_sf"/>
</dbReference>
<keyword evidence="3 12" id="KW-0963">Cytoplasm</keyword>
<keyword evidence="15" id="KW-1185">Reference proteome</keyword>
<dbReference type="NCBIfam" id="NF006873">
    <property type="entry name" value="PRK09369.1"/>
    <property type="match status" value="1"/>
</dbReference>
<dbReference type="HOGENOM" id="CLU_027387_0_1_10"/>
<proteinExistence type="inferred from homology"/>
<evidence type="ECO:0000256" key="8">
    <source>
        <dbReference type="ARBA" id="ARBA00023306"/>
    </source>
</evidence>
<keyword evidence="6 12" id="KW-0133">Cell shape</keyword>
<dbReference type="SUPFAM" id="SSF55205">
    <property type="entry name" value="EPT/RTPC-like"/>
    <property type="match status" value="1"/>
</dbReference>
<dbReference type="EC" id="2.5.1.7" evidence="12"/>